<evidence type="ECO:0008006" key="3">
    <source>
        <dbReference type="Google" id="ProtNLM"/>
    </source>
</evidence>
<comment type="caution">
    <text evidence="1">The sequence shown here is derived from an EMBL/GenBank/DDBJ whole genome shotgun (WGS) entry which is preliminary data.</text>
</comment>
<evidence type="ECO:0000313" key="2">
    <source>
        <dbReference type="Proteomes" id="UP001516023"/>
    </source>
</evidence>
<accession>A0ABD3QJS1</accession>
<dbReference type="Proteomes" id="UP001516023">
    <property type="component" value="Unassembled WGS sequence"/>
</dbReference>
<evidence type="ECO:0000313" key="1">
    <source>
        <dbReference type="EMBL" id="KAL3800652.1"/>
    </source>
</evidence>
<organism evidence="1 2">
    <name type="scientific">Cyclotella cryptica</name>
    <dbReference type="NCBI Taxonomy" id="29204"/>
    <lineage>
        <taxon>Eukaryota</taxon>
        <taxon>Sar</taxon>
        <taxon>Stramenopiles</taxon>
        <taxon>Ochrophyta</taxon>
        <taxon>Bacillariophyta</taxon>
        <taxon>Coscinodiscophyceae</taxon>
        <taxon>Thalassiosirophycidae</taxon>
        <taxon>Stephanodiscales</taxon>
        <taxon>Stephanodiscaceae</taxon>
        <taxon>Cyclotella</taxon>
    </lineage>
</organism>
<dbReference type="EMBL" id="JABMIG020000031">
    <property type="protein sequence ID" value="KAL3800652.1"/>
    <property type="molecule type" value="Genomic_DNA"/>
</dbReference>
<proteinExistence type="predicted"/>
<dbReference type="AlphaFoldDB" id="A0ABD3QJS1"/>
<reference evidence="1 2" key="1">
    <citation type="journal article" date="2020" name="G3 (Bethesda)">
        <title>Improved Reference Genome for Cyclotella cryptica CCMP332, a Model for Cell Wall Morphogenesis, Salinity Adaptation, and Lipid Production in Diatoms (Bacillariophyta).</title>
        <authorList>
            <person name="Roberts W.R."/>
            <person name="Downey K.M."/>
            <person name="Ruck E.C."/>
            <person name="Traller J.C."/>
            <person name="Alverson A.J."/>
        </authorList>
    </citation>
    <scope>NUCLEOTIDE SEQUENCE [LARGE SCALE GENOMIC DNA]</scope>
    <source>
        <strain evidence="1 2">CCMP332</strain>
    </source>
</reference>
<keyword evidence="2" id="KW-1185">Reference proteome</keyword>
<name>A0ABD3QJS1_9STRA</name>
<sequence>MHTTSALHHINSPNEVQTAQSYLVGYCTGSIVRGKKVSKANAHLKLSEGTTKNGIATPLHQK</sequence>
<gene>
    <name evidence="1" type="ORF">HJC23_006114</name>
</gene>
<protein>
    <recommendedName>
        <fullName evidence="3">LAGLIDADG homing endonuclease</fullName>
    </recommendedName>
</protein>